<feature type="non-terminal residue" evidence="1">
    <location>
        <position position="78"/>
    </location>
</feature>
<comment type="caution">
    <text evidence="1">The sequence shown here is derived from an EMBL/GenBank/DDBJ whole genome shotgun (WGS) entry which is preliminary data.</text>
</comment>
<dbReference type="EMBL" id="CAVNYO010000169">
    <property type="protein sequence ID" value="CAK5271280.1"/>
    <property type="molecule type" value="Genomic_DNA"/>
</dbReference>
<sequence length="78" mass="7818">MSNDAGAEAGAGIGGLCSAVIFSILQPFCNTKQYGSGGGNHVAGCCGSCFNNSFNEDKWDRRANAVADAPAAASATKD</sequence>
<evidence type="ECO:0000313" key="1">
    <source>
        <dbReference type="EMBL" id="CAK5271280.1"/>
    </source>
</evidence>
<dbReference type="Proteomes" id="UP001295794">
    <property type="component" value="Unassembled WGS sequence"/>
</dbReference>
<evidence type="ECO:0000313" key="2">
    <source>
        <dbReference type="Proteomes" id="UP001295794"/>
    </source>
</evidence>
<keyword evidence="2" id="KW-1185">Reference proteome</keyword>
<accession>A0AAD2HAM4</accession>
<proteinExistence type="predicted"/>
<protein>
    <submittedName>
        <fullName evidence="1">Uncharacterized protein</fullName>
    </submittedName>
</protein>
<organism evidence="1 2">
    <name type="scientific">Mycena citricolor</name>
    <dbReference type="NCBI Taxonomy" id="2018698"/>
    <lineage>
        <taxon>Eukaryota</taxon>
        <taxon>Fungi</taxon>
        <taxon>Dikarya</taxon>
        <taxon>Basidiomycota</taxon>
        <taxon>Agaricomycotina</taxon>
        <taxon>Agaricomycetes</taxon>
        <taxon>Agaricomycetidae</taxon>
        <taxon>Agaricales</taxon>
        <taxon>Marasmiineae</taxon>
        <taxon>Mycenaceae</taxon>
        <taxon>Mycena</taxon>
    </lineage>
</organism>
<name>A0AAD2HAM4_9AGAR</name>
<gene>
    <name evidence="1" type="ORF">MYCIT1_LOCUS16220</name>
</gene>
<reference evidence="1" key="1">
    <citation type="submission" date="2023-11" db="EMBL/GenBank/DDBJ databases">
        <authorList>
            <person name="De Vega J J."/>
            <person name="De Vega J J."/>
        </authorList>
    </citation>
    <scope>NUCLEOTIDE SEQUENCE</scope>
</reference>
<dbReference type="AlphaFoldDB" id="A0AAD2HAM4"/>